<protein>
    <submittedName>
        <fullName evidence="1">Uncharacterized protein</fullName>
    </submittedName>
</protein>
<dbReference type="Gene3D" id="3.40.50.300">
    <property type="entry name" value="P-loop containing nucleotide triphosphate hydrolases"/>
    <property type="match status" value="1"/>
</dbReference>
<dbReference type="EMBL" id="ADVK01000010">
    <property type="protein sequence ID" value="EFG96182.1"/>
    <property type="molecule type" value="Genomic_DNA"/>
</dbReference>
<reference evidence="1 2" key="1">
    <citation type="submission" date="2010-04" db="EMBL/GenBank/DDBJ databases">
        <authorList>
            <person name="Qin X."/>
            <person name="Bachman B."/>
            <person name="Battles P."/>
            <person name="Bell A."/>
            <person name="Bess C."/>
            <person name="Bickham C."/>
            <person name="Chaboub L."/>
            <person name="Chen D."/>
            <person name="Coyle M."/>
            <person name="Deiros D.R."/>
            <person name="Dinh H."/>
            <person name="Forbes L."/>
            <person name="Fowler G."/>
            <person name="Francisco L."/>
            <person name="Fu Q."/>
            <person name="Gubbala S."/>
            <person name="Hale W."/>
            <person name="Han Y."/>
            <person name="Hemphill L."/>
            <person name="Highlander S.K."/>
            <person name="Hirani K."/>
            <person name="Hogues M."/>
            <person name="Jackson L."/>
            <person name="Jakkamsetti A."/>
            <person name="Javaid M."/>
            <person name="Jiang H."/>
            <person name="Korchina V."/>
            <person name="Kovar C."/>
            <person name="Lara F."/>
            <person name="Lee S."/>
            <person name="Mata R."/>
            <person name="Mathew T."/>
            <person name="Moen C."/>
            <person name="Morales K."/>
            <person name="Munidasa M."/>
            <person name="Nazareth L."/>
            <person name="Ngo R."/>
            <person name="Nguyen L."/>
            <person name="Okwuonu G."/>
            <person name="Ongeri F."/>
            <person name="Patil S."/>
            <person name="Petrosino J."/>
            <person name="Pham C."/>
            <person name="Pham P."/>
            <person name="Pu L.-L."/>
            <person name="Puazo M."/>
            <person name="Raj R."/>
            <person name="Reid J."/>
            <person name="Rouhana J."/>
            <person name="Saada N."/>
            <person name="Shang Y."/>
            <person name="Simmons D."/>
            <person name="Thornton R."/>
            <person name="Warren J."/>
            <person name="Weissenberger G."/>
            <person name="Zhang J."/>
            <person name="Zhang L."/>
            <person name="Zhou C."/>
            <person name="Zhu D."/>
            <person name="Muzny D."/>
            <person name="Worley K."/>
            <person name="Gibbs R."/>
        </authorList>
    </citation>
    <scope>NUCLEOTIDE SEQUENCE [LARGE SCALE GENOMIC DNA]</scope>
    <source>
        <strain evidence="2">ATCC 23726 / VPI 4351</strain>
    </source>
</reference>
<evidence type="ECO:0000313" key="2">
    <source>
        <dbReference type="Proteomes" id="UP000003643"/>
    </source>
</evidence>
<dbReference type="InterPro" id="IPR027417">
    <property type="entry name" value="P-loop_NTPase"/>
</dbReference>
<dbReference type="Proteomes" id="UP000003643">
    <property type="component" value="Unassembled WGS sequence"/>
</dbReference>
<evidence type="ECO:0000313" key="1">
    <source>
        <dbReference type="EMBL" id="EFG96182.1"/>
    </source>
</evidence>
<name>D5RAT9_FUSN2</name>
<organism evidence="1 2">
    <name type="scientific">Fusobacterium nucleatum subsp. nucleatum (strain ATCC 23726 / VPI 4351)</name>
    <dbReference type="NCBI Taxonomy" id="525283"/>
    <lineage>
        <taxon>Bacteria</taxon>
        <taxon>Fusobacteriati</taxon>
        <taxon>Fusobacteriota</taxon>
        <taxon>Fusobacteriia</taxon>
        <taxon>Fusobacteriales</taxon>
        <taxon>Fusobacteriaceae</taxon>
        <taxon>Fusobacterium</taxon>
    </lineage>
</organism>
<dbReference type="AlphaFoldDB" id="D5RAT9"/>
<accession>D5RAT9</accession>
<dbReference type="RefSeq" id="WP_005902072.1">
    <property type="nucleotide sequence ID" value="NZ_ADVK01000010.1"/>
</dbReference>
<proteinExistence type="predicted"/>
<comment type="caution">
    <text evidence="1">The sequence shown here is derived from an EMBL/GenBank/DDBJ whole genome shotgun (WGS) entry which is preliminary data.</text>
</comment>
<sequence>MKKIINIVEEVDSNKNNSSNLEVISLRNCNQEIKKMFPILLAKEYFKEHKKQNEKEEKKTFHLIIDEAHNILS</sequence>
<gene>
    <name evidence="1" type="ORF">HMPREF0397_0324</name>
</gene>